<evidence type="ECO:0000313" key="9">
    <source>
        <dbReference type="EMBL" id="MBF9127610.1"/>
    </source>
</evidence>
<comment type="similarity">
    <text evidence="2">Belongs to the archaeal-type GPI family.</text>
</comment>
<evidence type="ECO:0000256" key="1">
    <source>
        <dbReference type="ARBA" id="ARBA00004926"/>
    </source>
</evidence>
<comment type="caution">
    <text evidence="9">The sequence shown here is derived from an EMBL/GenBank/DDBJ whole genome shotgun (WGS) entry which is preliminary data.</text>
</comment>
<dbReference type="InterPro" id="IPR011051">
    <property type="entry name" value="RmlC_Cupin_sf"/>
</dbReference>
<dbReference type="EC" id="5.3.1.9" evidence="3"/>
<organism evidence="9 10">
    <name type="scientific">Plantactinospora alkalitolerans</name>
    <dbReference type="NCBI Taxonomy" id="2789879"/>
    <lineage>
        <taxon>Bacteria</taxon>
        <taxon>Bacillati</taxon>
        <taxon>Actinomycetota</taxon>
        <taxon>Actinomycetes</taxon>
        <taxon>Micromonosporales</taxon>
        <taxon>Micromonosporaceae</taxon>
        <taxon>Plantactinospora</taxon>
    </lineage>
</organism>
<dbReference type="Pfam" id="PF06560">
    <property type="entry name" value="GPI"/>
    <property type="match status" value="1"/>
</dbReference>
<evidence type="ECO:0000313" key="10">
    <source>
        <dbReference type="Proteomes" id="UP000638560"/>
    </source>
</evidence>
<dbReference type="PANTHER" id="PTHR35848:SF6">
    <property type="entry name" value="CUPIN TYPE-2 DOMAIN-CONTAINING PROTEIN"/>
    <property type="match status" value="1"/>
</dbReference>
<dbReference type="Proteomes" id="UP000638560">
    <property type="component" value="Unassembled WGS sequence"/>
</dbReference>
<dbReference type="CDD" id="cd02218">
    <property type="entry name" value="cupin_PGI"/>
    <property type="match status" value="1"/>
</dbReference>
<sequence length="243" mass="25628">MSTSATPPLQPFAIRFGADNGTLEPQGPTLQRRMSDLEGLFADRRAWEQAVADGDPVVYTVVSSPVPEAARELPQSITTIFPGDTGGEFWMTKGHQHPDPQGEIYLGLEGRGGLLLFDGDRAEWLDISPGVIGYIPPGWAHRSVNVGDEPYRFLAVYPGSAGHDYGWVLTHGMGLRARRAETEATVGAETEATVGAETEATVGAETEATVGAEAETTVGAEATVELVPFGAPAGTSASTARPH</sequence>
<dbReference type="InterPro" id="IPR051610">
    <property type="entry name" value="GPI/OXD"/>
</dbReference>
<name>A0ABS0GN34_9ACTN</name>
<accession>A0ABS0GN34</accession>
<reference evidence="9 10" key="1">
    <citation type="submission" date="2020-11" db="EMBL/GenBank/DDBJ databases">
        <title>A novel isolate from a Black sea contaminated sediment with potential to produce alkanes: Plantactinospora alkalitolerans sp. nov.</title>
        <authorList>
            <person name="Carro L."/>
            <person name="Veyisoglu A."/>
            <person name="Guven K."/>
            <person name="Schumann P."/>
            <person name="Klenk H.-P."/>
            <person name="Sahin N."/>
        </authorList>
    </citation>
    <scope>NUCLEOTIDE SEQUENCE [LARGE SCALE GENOMIC DNA]</scope>
    <source>
        <strain evidence="9 10">S1510</strain>
    </source>
</reference>
<dbReference type="RefSeq" id="WP_196199272.1">
    <property type="nucleotide sequence ID" value="NZ_JADPUN010000032.1"/>
</dbReference>
<dbReference type="Gene3D" id="2.60.120.10">
    <property type="entry name" value="Jelly Rolls"/>
    <property type="match status" value="1"/>
</dbReference>
<evidence type="ECO:0000256" key="3">
    <source>
        <dbReference type="ARBA" id="ARBA00011952"/>
    </source>
</evidence>
<keyword evidence="4" id="KW-0312">Gluconeogenesis</keyword>
<evidence type="ECO:0000259" key="8">
    <source>
        <dbReference type="Pfam" id="PF06560"/>
    </source>
</evidence>
<proteinExistence type="inferred from homology"/>
<keyword evidence="5" id="KW-0479">Metal-binding</keyword>
<keyword evidence="6" id="KW-0324">Glycolysis</keyword>
<evidence type="ECO:0000256" key="5">
    <source>
        <dbReference type="ARBA" id="ARBA00022723"/>
    </source>
</evidence>
<comment type="catalytic activity">
    <reaction evidence="7">
        <text>alpha-D-glucose 6-phosphate = beta-D-fructose 6-phosphate</text>
        <dbReference type="Rhea" id="RHEA:11816"/>
        <dbReference type="ChEBI" id="CHEBI:57634"/>
        <dbReference type="ChEBI" id="CHEBI:58225"/>
        <dbReference type="EC" id="5.3.1.9"/>
    </reaction>
</comment>
<keyword evidence="10" id="KW-1185">Reference proteome</keyword>
<dbReference type="SUPFAM" id="SSF51182">
    <property type="entry name" value="RmlC-like cupins"/>
    <property type="match status" value="1"/>
</dbReference>
<feature type="domain" description="Glucose-6-phosphate isomerase prokaryote" evidence="8">
    <location>
        <begin position="31"/>
        <end position="183"/>
    </location>
</feature>
<evidence type="ECO:0000256" key="4">
    <source>
        <dbReference type="ARBA" id="ARBA00022432"/>
    </source>
</evidence>
<dbReference type="InterPro" id="IPR014710">
    <property type="entry name" value="RmlC-like_jellyroll"/>
</dbReference>
<protein>
    <recommendedName>
        <fullName evidence="3">glucose-6-phosphate isomerase</fullName>
        <ecNumber evidence="3">5.3.1.9</ecNumber>
    </recommendedName>
</protein>
<evidence type="ECO:0000256" key="6">
    <source>
        <dbReference type="ARBA" id="ARBA00023152"/>
    </source>
</evidence>
<evidence type="ECO:0000256" key="2">
    <source>
        <dbReference type="ARBA" id="ARBA00006542"/>
    </source>
</evidence>
<gene>
    <name evidence="9" type="ORF">I0C86_01150</name>
</gene>
<dbReference type="InterPro" id="IPR010551">
    <property type="entry name" value="G6P_isomerase_prok"/>
</dbReference>
<evidence type="ECO:0000256" key="7">
    <source>
        <dbReference type="ARBA" id="ARBA00029321"/>
    </source>
</evidence>
<dbReference type="EMBL" id="JADPUN010000032">
    <property type="protein sequence ID" value="MBF9127610.1"/>
    <property type="molecule type" value="Genomic_DNA"/>
</dbReference>
<dbReference type="PANTHER" id="PTHR35848">
    <property type="entry name" value="OXALATE-BINDING PROTEIN"/>
    <property type="match status" value="1"/>
</dbReference>
<comment type="pathway">
    <text evidence="1">Carbohydrate degradation; glycolysis; D-glyceraldehyde 3-phosphate and glycerone phosphate from D-glucose: step 2/4.</text>
</comment>